<sequence>MAKWCEKKDPLFRLRIHSPANPMHGHIDTDIQQMVIEAPTDWEAWATLIHKTLLKLGYGQSPRLVLGFYLDLINMQDENFRWSMVKGIFEGLGFSAIANDEGEVEIDLPKKYNSLPQEGVERTTPGGIILPKGLELPR</sequence>
<dbReference type="EMBL" id="LAZR01007997">
    <property type="protein sequence ID" value="KKM81586.1"/>
    <property type="molecule type" value="Genomic_DNA"/>
</dbReference>
<dbReference type="AlphaFoldDB" id="A0A0F9L392"/>
<proteinExistence type="predicted"/>
<evidence type="ECO:0000313" key="1">
    <source>
        <dbReference type="EMBL" id="KKM81586.1"/>
    </source>
</evidence>
<comment type="caution">
    <text evidence="1">The sequence shown here is derived from an EMBL/GenBank/DDBJ whole genome shotgun (WGS) entry which is preliminary data.</text>
</comment>
<name>A0A0F9L392_9ZZZZ</name>
<accession>A0A0F9L392</accession>
<protein>
    <submittedName>
        <fullName evidence="1">Uncharacterized protein</fullName>
    </submittedName>
</protein>
<gene>
    <name evidence="1" type="ORF">LCGC14_1328250</name>
</gene>
<organism evidence="1">
    <name type="scientific">marine sediment metagenome</name>
    <dbReference type="NCBI Taxonomy" id="412755"/>
    <lineage>
        <taxon>unclassified sequences</taxon>
        <taxon>metagenomes</taxon>
        <taxon>ecological metagenomes</taxon>
    </lineage>
</organism>
<reference evidence="1" key="1">
    <citation type="journal article" date="2015" name="Nature">
        <title>Complex archaea that bridge the gap between prokaryotes and eukaryotes.</title>
        <authorList>
            <person name="Spang A."/>
            <person name="Saw J.H."/>
            <person name="Jorgensen S.L."/>
            <person name="Zaremba-Niedzwiedzka K."/>
            <person name="Martijn J."/>
            <person name="Lind A.E."/>
            <person name="van Eijk R."/>
            <person name="Schleper C."/>
            <person name="Guy L."/>
            <person name="Ettema T.J."/>
        </authorList>
    </citation>
    <scope>NUCLEOTIDE SEQUENCE</scope>
</reference>